<dbReference type="GO" id="GO:0000281">
    <property type="term" value="P:mitotic cytokinesis"/>
    <property type="evidence" value="ECO:0007669"/>
    <property type="project" value="InterPro"/>
</dbReference>
<organism evidence="13 14">
    <name type="scientific">Rousettus aegyptiacus</name>
    <name type="common">Egyptian fruit bat</name>
    <name type="synonym">Pteropus aegyptiacus</name>
    <dbReference type="NCBI Taxonomy" id="9407"/>
    <lineage>
        <taxon>Eukaryota</taxon>
        <taxon>Metazoa</taxon>
        <taxon>Chordata</taxon>
        <taxon>Craniata</taxon>
        <taxon>Vertebrata</taxon>
        <taxon>Euteleostomi</taxon>
        <taxon>Mammalia</taxon>
        <taxon>Eutheria</taxon>
        <taxon>Laurasiatheria</taxon>
        <taxon>Chiroptera</taxon>
        <taxon>Yinpterochiroptera</taxon>
        <taxon>Pteropodoidea</taxon>
        <taxon>Pteropodidae</taxon>
        <taxon>Rousettinae</taxon>
        <taxon>Rousettus</taxon>
    </lineage>
</organism>
<evidence type="ECO:0000256" key="6">
    <source>
        <dbReference type="ARBA" id="ARBA00022701"/>
    </source>
</evidence>
<comment type="caution">
    <text evidence="13">The sequence shown here is derived from an EMBL/GenBank/DDBJ whole genome shotgun (WGS) entry which is preliminary data.</text>
</comment>
<feature type="compositionally biased region" description="Basic and acidic residues" evidence="12">
    <location>
        <begin position="102"/>
        <end position="126"/>
    </location>
</feature>
<keyword evidence="8" id="KW-0238">DNA-binding</keyword>
<keyword evidence="9" id="KW-0206">Cytoskeleton</keyword>
<name>A0A7J8ILS7_ROUAE</name>
<keyword evidence="14" id="KW-1185">Reference proteome</keyword>
<proteinExistence type="inferred from homology"/>
<sequence length="390" mass="44258">MTVPSVEELDSFKYSDLQSLAKSLGLRANLKADKLLKALKAHLKQEARKENENQYENQISASSCDETEIQMSSQEQAERELASHVTKTRRKRRTVYRISDSQQDHSKIKTRDPTEFRHQEKQENQDLRTAAEVPSTPVESQEDANGVCSGKSGINDFKKLHEARFKEMESIDQYIERKKKHFEQHNLLNEKKQLVTKGVMATPVYLQGRFSVACTPTSQRHPKAQGAAGRNTSFSATTKDNEHKRSLTKTPARKSPHATIAGGTPKGQAVLGTQKLKTTKDNSVAVITPLRLTVDATRTPVSQRKPVFDLKASLSRPLNYEPHKGKLKPWGQSKENKSQNEHVNRVSLHKKMYKQPRLQAREERRKKHVQEQKEKKAKVLGARRGLMAAD</sequence>
<keyword evidence="4" id="KW-0963">Cytoplasm</keyword>
<dbReference type="GO" id="GO:0005874">
    <property type="term" value="C:microtubule"/>
    <property type="evidence" value="ECO:0007669"/>
    <property type="project" value="UniProtKB-KW"/>
</dbReference>
<keyword evidence="7" id="KW-0498">Mitosis</keyword>
<keyword evidence="6" id="KW-0493">Microtubule</keyword>
<evidence type="ECO:0000256" key="4">
    <source>
        <dbReference type="ARBA" id="ARBA00022490"/>
    </source>
</evidence>
<dbReference type="AlphaFoldDB" id="A0A7J8ILS7"/>
<feature type="compositionally biased region" description="Basic and acidic residues" evidence="12">
    <location>
        <begin position="359"/>
        <end position="374"/>
    </location>
</feature>
<reference evidence="13 14" key="1">
    <citation type="journal article" date="2020" name="Nature">
        <title>Six reference-quality genomes reveal evolution of bat adaptations.</title>
        <authorList>
            <person name="Jebb D."/>
            <person name="Huang Z."/>
            <person name="Pippel M."/>
            <person name="Hughes G.M."/>
            <person name="Lavrichenko K."/>
            <person name="Devanna P."/>
            <person name="Winkler S."/>
            <person name="Jermiin L.S."/>
            <person name="Skirmuntt E.C."/>
            <person name="Katzourakis A."/>
            <person name="Burkitt-Gray L."/>
            <person name="Ray D.A."/>
            <person name="Sullivan K.A.M."/>
            <person name="Roscito J.G."/>
            <person name="Kirilenko B.M."/>
            <person name="Davalos L.M."/>
            <person name="Corthals A.P."/>
            <person name="Power M.L."/>
            <person name="Jones G."/>
            <person name="Ransome R.D."/>
            <person name="Dechmann D.K.N."/>
            <person name="Locatelli A.G."/>
            <person name="Puechmaille S.J."/>
            <person name="Fedrigo O."/>
            <person name="Jarvis E.D."/>
            <person name="Hiller M."/>
            <person name="Vernes S.C."/>
            <person name="Myers E.W."/>
            <person name="Teeling E.C."/>
        </authorList>
    </citation>
    <scope>NUCLEOTIDE SEQUENCE [LARGE SCALE GENOMIC DNA]</scope>
    <source>
        <strain evidence="13">MRouAeg1</strain>
        <tissue evidence="13">Muscle</tissue>
    </source>
</reference>
<evidence type="ECO:0000256" key="11">
    <source>
        <dbReference type="ARBA" id="ARBA00023306"/>
    </source>
</evidence>
<protein>
    <recommendedName>
        <fullName evidence="15">Nucleolar and spindle associated protein 1</fullName>
    </recommendedName>
</protein>
<comment type="similarity">
    <text evidence="3">Belongs to the NUSAP family.</text>
</comment>
<keyword evidence="10" id="KW-0539">Nucleus</keyword>
<keyword evidence="11" id="KW-0131">Cell cycle</keyword>
<dbReference type="GO" id="GO:0072686">
    <property type="term" value="C:mitotic spindle"/>
    <property type="evidence" value="ECO:0007669"/>
    <property type="project" value="TreeGrafter"/>
</dbReference>
<dbReference type="EMBL" id="JACASE010000003">
    <property type="protein sequence ID" value="KAF6485534.1"/>
    <property type="molecule type" value="Genomic_DNA"/>
</dbReference>
<evidence type="ECO:0000256" key="10">
    <source>
        <dbReference type="ARBA" id="ARBA00023242"/>
    </source>
</evidence>
<dbReference type="InterPro" id="IPR026756">
    <property type="entry name" value="NuSAP"/>
</dbReference>
<evidence type="ECO:0000313" key="13">
    <source>
        <dbReference type="EMBL" id="KAF6485534.1"/>
    </source>
</evidence>
<dbReference type="GO" id="GO:0005730">
    <property type="term" value="C:nucleolus"/>
    <property type="evidence" value="ECO:0007669"/>
    <property type="project" value="TreeGrafter"/>
</dbReference>
<evidence type="ECO:0000256" key="12">
    <source>
        <dbReference type="SAM" id="MobiDB-lite"/>
    </source>
</evidence>
<evidence type="ECO:0000256" key="1">
    <source>
        <dbReference type="ARBA" id="ARBA00004123"/>
    </source>
</evidence>
<evidence type="ECO:0000256" key="7">
    <source>
        <dbReference type="ARBA" id="ARBA00022776"/>
    </source>
</evidence>
<evidence type="ECO:0008006" key="15">
    <source>
        <dbReference type="Google" id="ProtNLM"/>
    </source>
</evidence>
<accession>A0A7J8ILS7</accession>
<dbReference type="GO" id="GO:0003677">
    <property type="term" value="F:DNA binding"/>
    <property type="evidence" value="ECO:0007669"/>
    <property type="project" value="UniProtKB-KW"/>
</dbReference>
<dbReference type="GO" id="GO:0040001">
    <property type="term" value="P:establishment of mitotic spindle localization"/>
    <property type="evidence" value="ECO:0007669"/>
    <property type="project" value="InterPro"/>
</dbReference>
<dbReference type="GO" id="GO:0008017">
    <property type="term" value="F:microtubule binding"/>
    <property type="evidence" value="ECO:0007669"/>
    <property type="project" value="TreeGrafter"/>
</dbReference>
<feature type="region of interest" description="Disordered" evidence="12">
    <location>
        <begin position="319"/>
        <end position="390"/>
    </location>
</feature>
<feature type="region of interest" description="Disordered" evidence="12">
    <location>
        <begin position="216"/>
        <end position="267"/>
    </location>
</feature>
<evidence type="ECO:0000256" key="5">
    <source>
        <dbReference type="ARBA" id="ARBA00022618"/>
    </source>
</evidence>
<evidence type="ECO:0000256" key="8">
    <source>
        <dbReference type="ARBA" id="ARBA00023125"/>
    </source>
</evidence>
<gene>
    <name evidence="13" type="ORF">HJG63_010698</name>
</gene>
<feature type="region of interest" description="Disordered" evidence="12">
    <location>
        <begin position="46"/>
        <end position="149"/>
    </location>
</feature>
<dbReference type="PANTHER" id="PTHR15874">
    <property type="entry name" value="NUCLEOLAR AND SPINDLE-ASSOCIATED PROTEIN 1"/>
    <property type="match status" value="1"/>
</dbReference>
<evidence type="ECO:0000313" key="14">
    <source>
        <dbReference type="Proteomes" id="UP000593571"/>
    </source>
</evidence>
<feature type="compositionally biased region" description="Polar residues" evidence="12">
    <location>
        <begin position="54"/>
        <end position="75"/>
    </location>
</feature>
<dbReference type="Pfam" id="PF16006">
    <property type="entry name" value="NUSAP"/>
    <property type="match status" value="1"/>
</dbReference>
<dbReference type="PANTHER" id="PTHR15874:SF1">
    <property type="entry name" value="NUCLEOLAR AND SPINDLE-ASSOCIATED PROTEIN 1"/>
    <property type="match status" value="1"/>
</dbReference>
<keyword evidence="5" id="KW-0132">Cell division</keyword>
<dbReference type="Proteomes" id="UP000593571">
    <property type="component" value="Unassembled WGS sequence"/>
</dbReference>
<comment type="subcellular location">
    <subcellularLocation>
        <location evidence="2">Cytoplasm</location>
        <location evidence="2">Cytoskeleton</location>
        <location evidence="2">Spindle</location>
    </subcellularLocation>
    <subcellularLocation>
        <location evidence="1">Nucleus</location>
    </subcellularLocation>
</comment>
<evidence type="ECO:0000256" key="9">
    <source>
        <dbReference type="ARBA" id="ARBA00023212"/>
    </source>
</evidence>
<feature type="compositionally biased region" description="Basic and acidic residues" evidence="12">
    <location>
        <begin position="334"/>
        <end position="344"/>
    </location>
</feature>
<feature type="compositionally biased region" description="Basic residues" evidence="12">
    <location>
        <begin position="86"/>
        <end position="95"/>
    </location>
</feature>
<evidence type="ECO:0000256" key="2">
    <source>
        <dbReference type="ARBA" id="ARBA00004186"/>
    </source>
</evidence>
<evidence type="ECO:0000256" key="3">
    <source>
        <dbReference type="ARBA" id="ARBA00009702"/>
    </source>
</evidence>
<dbReference type="GO" id="GO:0007076">
    <property type="term" value="P:mitotic chromosome condensation"/>
    <property type="evidence" value="ECO:0007669"/>
    <property type="project" value="TreeGrafter"/>
</dbReference>